<evidence type="ECO:0000313" key="3">
    <source>
        <dbReference type="Proteomes" id="UP000660110"/>
    </source>
</evidence>
<dbReference type="RefSeq" id="WP_188376756.1">
    <property type="nucleotide sequence ID" value="NZ_BMEL01000001.1"/>
</dbReference>
<dbReference type="Pfam" id="PF13022">
    <property type="entry name" value="HTH_Tnp_1_2"/>
    <property type="match status" value="1"/>
</dbReference>
<feature type="domain" description="Homeodomain phBC6A51-type" evidence="1">
    <location>
        <begin position="13"/>
        <end position="112"/>
    </location>
</feature>
<evidence type="ECO:0000259" key="1">
    <source>
        <dbReference type="Pfam" id="PF13022"/>
    </source>
</evidence>
<organism evidence="2 3">
    <name type="scientific">Halobacillus andaensis</name>
    <dbReference type="NCBI Taxonomy" id="1176239"/>
    <lineage>
        <taxon>Bacteria</taxon>
        <taxon>Bacillati</taxon>
        <taxon>Bacillota</taxon>
        <taxon>Bacilli</taxon>
        <taxon>Bacillales</taxon>
        <taxon>Bacillaceae</taxon>
        <taxon>Halobacillus</taxon>
    </lineage>
</organism>
<accession>A0A917B350</accession>
<dbReference type="AlphaFoldDB" id="A0A917B350"/>
<dbReference type="Proteomes" id="UP000660110">
    <property type="component" value="Unassembled WGS sequence"/>
</dbReference>
<gene>
    <name evidence="2" type="ORF">GCM10010954_14470</name>
</gene>
<dbReference type="EMBL" id="BMEL01000001">
    <property type="protein sequence ID" value="GGF16931.1"/>
    <property type="molecule type" value="Genomic_DNA"/>
</dbReference>
<reference evidence="2" key="2">
    <citation type="submission" date="2020-09" db="EMBL/GenBank/DDBJ databases">
        <authorList>
            <person name="Sun Q."/>
            <person name="Zhou Y."/>
        </authorList>
    </citation>
    <scope>NUCLEOTIDE SEQUENCE</scope>
    <source>
        <strain evidence="2">CGMCC 1.12153</strain>
    </source>
</reference>
<evidence type="ECO:0000313" key="2">
    <source>
        <dbReference type="EMBL" id="GGF16931.1"/>
    </source>
</evidence>
<comment type="caution">
    <text evidence="2">The sequence shown here is derived from an EMBL/GenBank/DDBJ whole genome shotgun (WGS) entry which is preliminary data.</text>
</comment>
<sequence>MADKKEISIPYGISKEQAEKAKRFVIARHQEGISITDFCKREGISTKTFYQWKDDKVFSSYLTALGETIVTDDESEAWQQVKKKIMKLATSEKAGAKEISLFMESFEYVVEAEKQARMKELGIVPEHEKRGSEKSLEDKKAVLIQRLTPQGKEDKDAE</sequence>
<keyword evidence="3" id="KW-1185">Reference proteome</keyword>
<name>A0A917B350_HALAA</name>
<protein>
    <recommendedName>
        <fullName evidence="1">Homeodomain phBC6A51-type domain-containing protein</fullName>
    </recommendedName>
</protein>
<dbReference type="Gene3D" id="1.10.10.60">
    <property type="entry name" value="Homeodomain-like"/>
    <property type="match status" value="1"/>
</dbReference>
<reference evidence="2" key="1">
    <citation type="journal article" date="2014" name="Int. J. Syst. Evol. Microbiol.">
        <title>Complete genome sequence of Corynebacterium casei LMG S-19264T (=DSM 44701T), isolated from a smear-ripened cheese.</title>
        <authorList>
            <consortium name="US DOE Joint Genome Institute (JGI-PGF)"/>
            <person name="Walter F."/>
            <person name="Albersmeier A."/>
            <person name="Kalinowski J."/>
            <person name="Ruckert C."/>
        </authorList>
    </citation>
    <scope>NUCLEOTIDE SEQUENCE</scope>
    <source>
        <strain evidence="2">CGMCC 1.12153</strain>
    </source>
</reference>
<dbReference type="InterPro" id="IPR024978">
    <property type="entry name" value="Homeodomain_phBC6A51-type"/>
</dbReference>
<proteinExistence type="predicted"/>